<feature type="compositionally biased region" description="Polar residues" evidence="1">
    <location>
        <begin position="15"/>
        <end position="25"/>
    </location>
</feature>
<accession>A0AA40KJK6</accession>
<organism evidence="2 3">
    <name type="scientific">Melipona bicolor</name>
    <dbReference type="NCBI Taxonomy" id="60889"/>
    <lineage>
        <taxon>Eukaryota</taxon>
        <taxon>Metazoa</taxon>
        <taxon>Ecdysozoa</taxon>
        <taxon>Arthropoda</taxon>
        <taxon>Hexapoda</taxon>
        <taxon>Insecta</taxon>
        <taxon>Pterygota</taxon>
        <taxon>Neoptera</taxon>
        <taxon>Endopterygota</taxon>
        <taxon>Hymenoptera</taxon>
        <taxon>Apocrita</taxon>
        <taxon>Aculeata</taxon>
        <taxon>Apoidea</taxon>
        <taxon>Anthophila</taxon>
        <taxon>Apidae</taxon>
        <taxon>Melipona</taxon>
    </lineage>
</organism>
<protein>
    <submittedName>
        <fullName evidence="2">Uncharacterized protein</fullName>
    </submittedName>
</protein>
<evidence type="ECO:0000256" key="1">
    <source>
        <dbReference type="SAM" id="MobiDB-lite"/>
    </source>
</evidence>
<comment type="caution">
    <text evidence="2">The sequence shown here is derived from an EMBL/GenBank/DDBJ whole genome shotgun (WGS) entry which is preliminary data.</text>
</comment>
<sequence length="208" mass="22939">MARRLSKELGEGRTNRGQSASSNFLPPTKNDGEVVSMIKAALAFSQFSYSWRLAVAPKFHLSSTILGVILNRQPVGSCIRSREQQQQLLLKYAGSPRQSRRGFMVVAGKRAIRISQLPYRFFSEPVIGTAACARELSEAALDANTEVRGPTCLTTQFRLQTPVPTSFYPARVFTVWPEFPKALASYETSSRVLLLEPSSVVVPARSGD</sequence>
<proteinExistence type="predicted"/>
<name>A0AA40KJK6_9HYME</name>
<dbReference type="EMBL" id="JAHYIQ010000022">
    <property type="protein sequence ID" value="KAK1122800.1"/>
    <property type="molecule type" value="Genomic_DNA"/>
</dbReference>
<dbReference type="Proteomes" id="UP001177670">
    <property type="component" value="Unassembled WGS sequence"/>
</dbReference>
<feature type="compositionally biased region" description="Basic and acidic residues" evidence="1">
    <location>
        <begin position="1"/>
        <end position="14"/>
    </location>
</feature>
<reference evidence="2" key="1">
    <citation type="submission" date="2021-10" db="EMBL/GenBank/DDBJ databases">
        <title>Melipona bicolor Genome sequencing and assembly.</title>
        <authorList>
            <person name="Araujo N.S."/>
            <person name="Arias M.C."/>
        </authorList>
    </citation>
    <scope>NUCLEOTIDE SEQUENCE</scope>
    <source>
        <strain evidence="2">USP_2M_L1-L4_2017</strain>
        <tissue evidence="2">Whole body</tissue>
    </source>
</reference>
<feature type="region of interest" description="Disordered" evidence="1">
    <location>
        <begin position="1"/>
        <end position="27"/>
    </location>
</feature>
<keyword evidence="3" id="KW-1185">Reference proteome</keyword>
<evidence type="ECO:0000313" key="2">
    <source>
        <dbReference type="EMBL" id="KAK1122800.1"/>
    </source>
</evidence>
<gene>
    <name evidence="2" type="ORF">K0M31_009242</name>
</gene>
<dbReference type="AlphaFoldDB" id="A0AA40KJK6"/>
<evidence type="ECO:0000313" key="3">
    <source>
        <dbReference type="Proteomes" id="UP001177670"/>
    </source>
</evidence>